<evidence type="ECO:0000313" key="3">
    <source>
        <dbReference type="Proteomes" id="UP000887013"/>
    </source>
</evidence>
<proteinExistence type="predicted"/>
<dbReference type="Proteomes" id="UP000887013">
    <property type="component" value="Unassembled WGS sequence"/>
</dbReference>
<comment type="caution">
    <text evidence="2">The sequence shown here is derived from an EMBL/GenBank/DDBJ whole genome shotgun (WGS) entry which is preliminary data.</text>
</comment>
<organism evidence="2 3">
    <name type="scientific">Nephila pilipes</name>
    <name type="common">Giant wood spider</name>
    <name type="synonym">Nephila maculata</name>
    <dbReference type="NCBI Taxonomy" id="299642"/>
    <lineage>
        <taxon>Eukaryota</taxon>
        <taxon>Metazoa</taxon>
        <taxon>Ecdysozoa</taxon>
        <taxon>Arthropoda</taxon>
        <taxon>Chelicerata</taxon>
        <taxon>Arachnida</taxon>
        <taxon>Araneae</taxon>
        <taxon>Araneomorphae</taxon>
        <taxon>Entelegynae</taxon>
        <taxon>Araneoidea</taxon>
        <taxon>Nephilidae</taxon>
        <taxon>Nephila</taxon>
    </lineage>
</organism>
<feature type="region of interest" description="Disordered" evidence="1">
    <location>
        <begin position="16"/>
        <end position="67"/>
    </location>
</feature>
<evidence type="ECO:0000256" key="1">
    <source>
        <dbReference type="SAM" id="MobiDB-lite"/>
    </source>
</evidence>
<protein>
    <submittedName>
        <fullName evidence="2">Uncharacterized protein</fullName>
    </submittedName>
</protein>
<sequence length="106" mass="12226">MLIRLLRTFQYPVTNGDHFRMEQSPSASFSSSDDGNEDRSSVSNKAGQLNSLVNIPNRKRSRKGLSNDSSVHFSRFYITEKARLTFRNELGKWKTICEFLKYSDNV</sequence>
<reference evidence="2" key="1">
    <citation type="submission" date="2020-08" db="EMBL/GenBank/DDBJ databases">
        <title>Multicomponent nature underlies the extraordinary mechanical properties of spider dragline silk.</title>
        <authorList>
            <person name="Kono N."/>
            <person name="Nakamura H."/>
            <person name="Mori M."/>
            <person name="Yoshida Y."/>
            <person name="Ohtoshi R."/>
            <person name="Malay A.D."/>
            <person name="Moran D.A.P."/>
            <person name="Tomita M."/>
            <person name="Numata K."/>
            <person name="Arakawa K."/>
        </authorList>
    </citation>
    <scope>NUCLEOTIDE SEQUENCE</scope>
</reference>
<dbReference type="AlphaFoldDB" id="A0A8X6QK52"/>
<gene>
    <name evidence="2" type="ORF">NPIL_522581</name>
</gene>
<evidence type="ECO:0000313" key="2">
    <source>
        <dbReference type="EMBL" id="GFU23328.1"/>
    </source>
</evidence>
<dbReference type="EMBL" id="BMAW01031925">
    <property type="protein sequence ID" value="GFU23328.1"/>
    <property type="molecule type" value="Genomic_DNA"/>
</dbReference>
<accession>A0A8X6QK52</accession>
<name>A0A8X6QK52_NEPPI</name>
<keyword evidence="3" id="KW-1185">Reference proteome</keyword>
<feature type="compositionally biased region" description="Polar residues" evidence="1">
    <location>
        <begin position="41"/>
        <end position="54"/>
    </location>
</feature>